<protein>
    <recommendedName>
        <fullName evidence="7 12">Uroporphyrinogen decarboxylase</fullName>
        <ecNumber evidence="6 12">4.1.1.37</ecNumber>
    </recommendedName>
</protein>
<evidence type="ECO:0000256" key="12">
    <source>
        <dbReference type="RuleBase" id="RU000554"/>
    </source>
</evidence>
<comment type="subunit">
    <text evidence="5">Homodimer.</text>
</comment>
<accession>A0AAF0E964</accession>
<keyword evidence="11 12" id="KW-0627">Porphyrin biosynthesis</keyword>
<evidence type="ECO:0000256" key="2">
    <source>
        <dbReference type="ARBA" id="ARBA00004496"/>
    </source>
</evidence>
<dbReference type="SUPFAM" id="SSF51726">
    <property type="entry name" value="UROD/MetE-like"/>
    <property type="match status" value="1"/>
</dbReference>
<dbReference type="PROSITE" id="PS00906">
    <property type="entry name" value="UROD_1"/>
    <property type="match status" value="1"/>
</dbReference>
<evidence type="ECO:0000256" key="14">
    <source>
        <dbReference type="SAM" id="MobiDB-lite"/>
    </source>
</evidence>
<sequence length="414" mass="45924">MMMKIPGLSHVQNFTTKGQGKGSERKSQTEGLRNDIIIRAALGEKTERAPVWVMRQAGRYLPEFRKLREQHEFFECCRNPEIASEITIQPIRRYEGLIDAAVIFSDILVVPQAMGMEVEMVPGKGPSFLQPLESPKDMARLKKVDVAKDLGYVIDAIRLTKIKLAGAVPVIGFCGSPWTLMAYMIEGGGSKTWEKAKRWLFDYPEESKELLSRIASVCAEFLVAQVCAGAQLLQVFDSWAGELTPYDFRKFSLPYLTAISVEVHDRLSAMSKVTPPMIVYAKGAINHSMSEICRSGYDVIGIDHTVDPAWARKCVAEAQTSARKFAKACSDNDTAHPIALQGNLDPALLYAKPEVIFDRVNRMLDSQYGGFGGGGALICNLGHGITPNVDPEHLRAFLMAVRRISKEIIARQDD</sequence>
<dbReference type="EC" id="4.1.1.37" evidence="6 12"/>
<dbReference type="Gene3D" id="3.20.20.210">
    <property type="match status" value="1"/>
</dbReference>
<evidence type="ECO:0000256" key="1">
    <source>
        <dbReference type="ARBA" id="ARBA00002448"/>
    </source>
</evidence>
<evidence type="ECO:0000256" key="7">
    <source>
        <dbReference type="ARBA" id="ARBA00014308"/>
    </source>
</evidence>
<feature type="region of interest" description="Disordered" evidence="14">
    <location>
        <begin position="1"/>
        <end position="30"/>
    </location>
</feature>
<comment type="similarity">
    <text evidence="4 13">Belongs to the uroporphyrinogen decarboxylase family.</text>
</comment>
<feature type="domain" description="Uroporphyrinogen decarboxylase (URO-D)" evidence="16">
    <location>
        <begin position="171"/>
        <end position="187"/>
    </location>
</feature>
<keyword evidence="10 12" id="KW-0456">Lyase</keyword>
<evidence type="ECO:0000313" key="18">
    <source>
        <dbReference type="Proteomes" id="UP001220961"/>
    </source>
</evidence>
<dbReference type="GO" id="GO:0004853">
    <property type="term" value="F:uroporphyrinogen decarboxylase activity"/>
    <property type="evidence" value="ECO:0007669"/>
    <property type="project" value="UniProtKB-EC"/>
</dbReference>
<gene>
    <name evidence="17" type="primary">HEM12</name>
    <name evidence="17" type="ORF">MCAP1_002349</name>
</gene>
<dbReference type="InterPro" id="IPR038071">
    <property type="entry name" value="UROD/MetE-like_sf"/>
</dbReference>
<name>A0AAF0E964_9BASI</name>
<evidence type="ECO:0000256" key="11">
    <source>
        <dbReference type="ARBA" id="ARBA00023244"/>
    </source>
</evidence>
<evidence type="ECO:0000259" key="16">
    <source>
        <dbReference type="PROSITE" id="PS00907"/>
    </source>
</evidence>
<evidence type="ECO:0000256" key="6">
    <source>
        <dbReference type="ARBA" id="ARBA00012288"/>
    </source>
</evidence>
<keyword evidence="8" id="KW-0963">Cytoplasm</keyword>
<comment type="catalytic activity">
    <reaction evidence="12">
        <text>uroporphyrinogen III + 4 H(+) = coproporphyrinogen III + 4 CO2</text>
        <dbReference type="Rhea" id="RHEA:19865"/>
        <dbReference type="ChEBI" id="CHEBI:15378"/>
        <dbReference type="ChEBI" id="CHEBI:16526"/>
        <dbReference type="ChEBI" id="CHEBI:57308"/>
        <dbReference type="ChEBI" id="CHEBI:57309"/>
        <dbReference type="EC" id="4.1.1.37"/>
    </reaction>
</comment>
<evidence type="ECO:0000256" key="13">
    <source>
        <dbReference type="RuleBase" id="RU004169"/>
    </source>
</evidence>
<evidence type="ECO:0000256" key="9">
    <source>
        <dbReference type="ARBA" id="ARBA00022793"/>
    </source>
</evidence>
<evidence type="ECO:0000256" key="3">
    <source>
        <dbReference type="ARBA" id="ARBA00004804"/>
    </source>
</evidence>
<evidence type="ECO:0000256" key="4">
    <source>
        <dbReference type="ARBA" id="ARBA00009935"/>
    </source>
</evidence>
<dbReference type="EMBL" id="CP119911">
    <property type="protein sequence ID" value="WFD20105.1"/>
    <property type="molecule type" value="Genomic_DNA"/>
</dbReference>
<feature type="domain" description="Uroporphyrinogen decarboxylase (URO-D)" evidence="15">
    <location>
        <begin position="50"/>
        <end position="59"/>
    </location>
</feature>
<dbReference type="GO" id="GO:0006783">
    <property type="term" value="P:heme biosynthetic process"/>
    <property type="evidence" value="ECO:0007669"/>
    <property type="project" value="TreeGrafter"/>
</dbReference>
<evidence type="ECO:0000256" key="10">
    <source>
        <dbReference type="ARBA" id="ARBA00023239"/>
    </source>
</evidence>
<evidence type="ECO:0000256" key="8">
    <source>
        <dbReference type="ARBA" id="ARBA00022490"/>
    </source>
</evidence>
<dbReference type="Proteomes" id="UP001220961">
    <property type="component" value="Chromosome 4"/>
</dbReference>
<dbReference type="GO" id="GO:0005829">
    <property type="term" value="C:cytosol"/>
    <property type="evidence" value="ECO:0007669"/>
    <property type="project" value="TreeGrafter"/>
</dbReference>
<dbReference type="CDD" id="cd00717">
    <property type="entry name" value="URO-D"/>
    <property type="match status" value="1"/>
</dbReference>
<dbReference type="InterPro" id="IPR006361">
    <property type="entry name" value="Uroporphyrinogen_deCO2ase_HemE"/>
</dbReference>
<dbReference type="FunFam" id="3.20.20.210:FF:000001">
    <property type="entry name" value="Uroporphyrinogen decarboxylase"/>
    <property type="match status" value="1"/>
</dbReference>
<comment type="subcellular location">
    <subcellularLocation>
        <location evidence="2">Cytoplasm</location>
    </subcellularLocation>
</comment>
<dbReference type="InterPro" id="IPR000257">
    <property type="entry name" value="Uroporphyrinogen_deCOase"/>
</dbReference>
<evidence type="ECO:0000313" key="17">
    <source>
        <dbReference type="EMBL" id="WFD20105.1"/>
    </source>
</evidence>
<evidence type="ECO:0000256" key="5">
    <source>
        <dbReference type="ARBA" id="ARBA00011738"/>
    </source>
</evidence>
<dbReference type="NCBIfam" id="TIGR01464">
    <property type="entry name" value="hemE"/>
    <property type="match status" value="1"/>
</dbReference>
<keyword evidence="9 12" id="KW-0210">Decarboxylase</keyword>
<comment type="function">
    <text evidence="1">Catalyzes the decarboxylation of four acetate groups of uroporphyrinogen-III to yield coproporphyrinogen-III.</text>
</comment>
<dbReference type="HAMAP" id="MF_00218">
    <property type="entry name" value="URO_D"/>
    <property type="match status" value="1"/>
</dbReference>
<dbReference type="PANTHER" id="PTHR21091">
    <property type="entry name" value="METHYLTETRAHYDROFOLATE:HOMOCYSTEINE METHYLTRANSFERASE RELATED"/>
    <property type="match status" value="1"/>
</dbReference>
<keyword evidence="18" id="KW-1185">Reference proteome</keyword>
<dbReference type="Pfam" id="PF01208">
    <property type="entry name" value="URO-D"/>
    <property type="match status" value="1"/>
</dbReference>
<dbReference type="AlphaFoldDB" id="A0AAF0E964"/>
<reference evidence="17" key="1">
    <citation type="submission" date="2023-03" db="EMBL/GenBank/DDBJ databases">
        <title>Mating type loci evolution in Malassezia.</title>
        <authorList>
            <person name="Coelho M.A."/>
        </authorList>
    </citation>
    <scope>NUCLEOTIDE SEQUENCE</scope>
    <source>
        <strain evidence="17">CBS 10434</strain>
    </source>
</reference>
<proteinExistence type="inferred from homology"/>
<dbReference type="PROSITE" id="PS00907">
    <property type="entry name" value="UROD_2"/>
    <property type="match status" value="1"/>
</dbReference>
<evidence type="ECO:0000259" key="15">
    <source>
        <dbReference type="PROSITE" id="PS00906"/>
    </source>
</evidence>
<dbReference type="PANTHER" id="PTHR21091:SF169">
    <property type="entry name" value="UROPORPHYRINOGEN DECARBOXYLASE"/>
    <property type="match status" value="1"/>
</dbReference>
<organism evidence="17 18">
    <name type="scientific">Malassezia caprae</name>
    <dbReference type="NCBI Taxonomy" id="1381934"/>
    <lineage>
        <taxon>Eukaryota</taxon>
        <taxon>Fungi</taxon>
        <taxon>Dikarya</taxon>
        <taxon>Basidiomycota</taxon>
        <taxon>Ustilaginomycotina</taxon>
        <taxon>Malasseziomycetes</taxon>
        <taxon>Malasseziales</taxon>
        <taxon>Malasseziaceae</taxon>
        <taxon>Malassezia</taxon>
    </lineage>
</organism>
<comment type="pathway">
    <text evidence="3 12">Porphyrin-containing compound metabolism; protoporphyrin-IX biosynthesis; coproporphyrinogen-III from 5-aminolevulinate: step 4/4.</text>
</comment>